<evidence type="ECO:0000313" key="2">
    <source>
        <dbReference type="Proteomes" id="UP000255355"/>
    </source>
</evidence>
<organism evidence="1 2">
    <name type="scientific">Nocardia mexicana</name>
    <dbReference type="NCBI Taxonomy" id="279262"/>
    <lineage>
        <taxon>Bacteria</taxon>
        <taxon>Bacillati</taxon>
        <taxon>Actinomycetota</taxon>
        <taxon>Actinomycetes</taxon>
        <taxon>Mycobacteriales</taxon>
        <taxon>Nocardiaceae</taxon>
        <taxon>Nocardia</taxon>
    </lineage>
</organism>
<dbReference type="Proteomes" id="UP000255355">
    <property type="component" value="Unassembled WGS sequence"/>
</dbReference>
<accession>A0A370GY49</accession>
<dbReference type="RefSeq" id="WP_068022838.1">
    <property type="nucleotide sequence ID" value="NZ_QQAZ01000008.1"/>
</dbReference>
<dbReference type="OrthoDB" id="4552624at2"/>
<proteinExistence type="predicted"/>
<comment type="caution">
    <text evidence="1">The sequence shown here is derived from an EMBL/GenBank/DDBJ whole genome shotgun (WGS) entry which is preliminary data.</text>
</comment>
<dbReference type="EMBL" id="QQAZ01000008">
    <property type="protein sequence ID" value="RDI48531.1"/>
    <property type="molecule type" value="Genomic_DNA"/>
</dbReference>
<keyword evidence="2" id="KW-1185">Reference proteome</keyword>
<dbReference type="STRING" id="1210089.GCA_001613165_04482"/>
<dbReference type="AlphaFoldDB" id="A0A370GY49"/>
<reference evidence="1 2" key="1">
    <citation type="submission" date="2018-07" db="EMBL/GenBank/DDBJ databases">
        <title>Genomic Encyclopedia of Type Strains, Phase IV (KMG-IV): sequencing the most valuable type-strain genomes for metagenomic binning, comparative biology and taxonomic classification.</title>
        <authorList>
            <person name="Goeker M."/>
        </authorList>
    </citation>
    <scope>NUCLEOTIDE SEQUENCE [LARGE SCALE GENOMIC DNA]</scope>
    <source>
        <strain evidence="1 2">DSM 44952</strain>
    </source>
</reference>
<protein>
    <submittedName>
        <fullName evidence="1">Uncharacterized protein</fullName>
    </submittedName>
</protein>
<name>A0A370GY49_9NOCA</name>
<gene>
    <name evidence="1" type="ORF">DFR68_108364</name>
</gene>
<sequence>MNSGFVTQAHVVVLCDGCGDRYSETAYDQLCFASANEAIAYIARRGAGVGWVYDGDKVLCDGCVASARCAEHGHRFPEPRRRLLAGKNRSGVCSVCGINDSEIEE</sequence>
<evidence type="ECO:0000313" key="1">
    <source>
        <dbReference type="EMBL" id="RDI48531.1"/>
    </source>
</evidence>